<name>A0A7W8CX42_9FIRM</name>
<feature type="transmembrane region" description="Helical" evidence="5">
    <location>
        <begin position="273"/>
        <end position="296"/>
    </location>
</feature>
<sequence>MFAHNFLYTLKILLGRRSLVFWTMAFPLILATLFYLAFSNFSASSQFEPIRIAVVRSEEKTENSEIFESAIATLSDPDQETQVFKTHYTTAAKAKQQLADNKIAGYIISSDQPSVHIKENGIEQTILKSAVDEILVDTDIIQHAAAKQIEIEMRQGNPNPDVQSITQEAADAVLNEDVKIKDISGEHLDPIMVEFYTLLAMVCMYSGTIGMEAVSKHQANVNAQGKRTSITGVKKSTLVFSSALASWLIQLAALTVVFLFTYHVLHIDYGTHWMQVILLTCVGSLAGLCFGIFVCTLPKISQPNKDSLIITLTMVGSFLSGMMGVDMKYFIDKNMPLVNKLNPVAMITDGYYALYTNIGAARFYEDLFSLLIFSGILLVIAIFGLRRQTYDSL</sequence>
<evidence type="ECO:0000256" key="3">
    <source>
        <dbReference type="ARBA" id="ARBA00022989"/>
    </source>
</evidence>
<accession>A0A7W8CX42</accession>
<dbReference type="RefSeq" id="WP_183328518.1">
    <property type="nucleotide sequence ID" value="NZ_JACHHK010000004.1"/>
</dbReference>
<dbReference type="InterPro" id="IPR013525">
    <property type="entry name" value="ABC2_TM"/>
</dbReference>
<comment type="caution">
    <text evidence="7">The sequence shown here is derived from an EMBL/GenBank/DDBJ whole genome shotgun (WGS) entry which is preliminary data.</text>
</comment>
<reference evidence="7 8" key="1">
    <citation type="submission" date="2020-08" db="EMBL/GenBank/DDBJ databases">
        <title>Genomic Encyclopedia of Type Strains, Phase IV (KMG-IV): sequencing the most valuable type-strain genomes for metagenomic binning, comparative biology and taxonomic classification.</title>
        <authorList>
            <person name="Goeker M."/>
        </authorList>
    </citation>
    <scope>NUCLEOTIDE SEQUENCE [LARGE SCALE GENOMIC DNA]</scope>
    <source>
        <strain evidence="7 8">DSM 25799</strain>
    </source>
</reference>
<dbReference type="AlphaFoldDB" id="A0A7W8CX42"/>
<evidence type="ECO:0000256" key="2">
    <source>
        <dbReference type="ARBA" id="ARBA00022692"/>
    </source>
</evidence>
<comment type="subcellular location">
    <subcellularLocation>
        <location evidence="1">Membrane</location>
        <topology evidence="1">Multi-pass membrane protein</topology>
    </subcellularLocation>
</comment>
<feature type="transmembrane region" description="Helical" evidence="5">
    <location>
        <begin position="308"/>
        <end position="331"/>
    </location>
</feature>
<gene>
    <name evidence="7" type="ORF">HNQ47_001243</name>
</gene>
<proteinExistence type="predicted"/>
<dbReference type="Proteomes" id="UP000539953">
    <property type="component" value="Unassembled WGS sequence"/>
</dbReference>
<keyword evidence="2 5" id="KW-0812">Transmembrane</keyword>
<feature type="domain" description="ABC-2 type transporter transmembrane" evidence="6">
    <location>
        <begin position="17"/>
        <end position="383"/>
    </location>
</feature>
<dbReference type="EMBL" id="JACHHK010000004">
    <property type="protein sequence ID" value="MBB5183222.1"/>
    <property type="molecule type" value="Genomic_DNA"/>
</dbReference>
<keyword evidence="8" id="KW-1185">Reference proteome</keyword>
<protein>
    <submittedName>
        <fullName evidence="7">ABC-2 type transport system permease protein</fullName>
    </submittedName>
</protein>
<evidence type="ECO:0000256" key="4">
    <source>
        <dbReference type="ARBA" id="ARBA00023136"/>
    </source>
</evidence>
<organism evidence="7 8">
    <name type="scientific">Catenisphaera adipataccumulans</name>
    <dbReference type="NCBI Taxonomy" id="700500"/>
    <lineage>
        <taxon>Bacteria</taxon>
        <taxon>Bacillati</taxon>
        <taxon>Bacillota</taxon>
        <taxon>Erysipelotrichia</taxon>
        <taxon>Erysipelotrichales</taxon>
        <taxon>Erysipelotrichaceae</taxon>
        <taxon>Catenisphaera</taxon>
    </lineage>
</organism>
<keyword evidence="4 5" id="KW-0472">Membrane</keyword>
<dbReference type="Pfam" id="PF12698">
    <property type="entry name" value="ABC2_membrane_3"/>
    <property type="match status" value="1"/>
</dbReference>
<evidence type="ECO:0000259" key="6">
    <source>
        <dbReference type="Pfam" id="PF12698"/>
    </source>
</evidence>
<dbReference type="PANTHER" id="PTHR43027:SF1">
    <property type="entry name" value="DOXORUBICIN RESISTANCE ABC TRANSPORTER PERMEASE PROTEIN DRRC-RELATED"/>
    <property type="match status" value="1"/>
</dbReference>
<evidence type="ECO:0000313" key="8">
    <source>
        <dbReference type="Proteomes" id="UP000539953"/>
    </source>
</evidence>
<evidence type="ECO:0000256" key="5">
    <source>
        <dbReference type="SAM" id="Phobius"/>
    </source>
</evidence>
<dbReference type="PANTHER" id="PTHR43027">
    <property type="entry name" value="DOXORUBICIN RESISTANCE ABC TRANSPORTER PERMEASE PROTEIN DRRC-RELATED"/>
    <property type="match status" value="1"/>
</dbReference>
<feature type="transmembrane region" description="Helical" evidence="5">
    <location>
        <begin position="20"/>
        <end position="38"/>
    </location>
</feature>
<dbReference type="GO" id="GO:0016020">
    <property type="term" value="C:membrane"/>
    <property type="evidence" value="ECO:0007669"/>
    <property type="project" value="UniProtKB-SubCell"/>
</dbReference>
<feature type="transmembrane region" description="Helical" evidence="5">
    <location>
        <begin position="367"/>
        <end position="385"/>
    </location>
</feature>
<evidence type="ECO:0000256" key="1">
    <source>
        <dbReference type="ARBA" id="ARBA00004141"/>
    </source>
</evidence>
<dbReference type="GO" id="GO:0140359">
    <property type="term" value="F:ABC-type transporter activity"/>
    <property type="evidence" value="ECO:0007669"/>
    <property type="project" value="InterPro"/>
</dbReference>
<keyword evidence="3 5" id="KW-1133">Transmembrane helix</keyword>
<evidence type="ECO:0000313" key="7">
    <source>
        <dbReference type="EMBL" id="MBB5183222.1"/>
    </source>
</evidence>
<dbReference type="InterPro" id="IPR052902">
    <property type="entry name" value="ABC-2_transporter"/>
</dbReference>
<feature type="transmembrane region" description="Helical" evidence="5">
    <location>
        <begin position="237"/>
        <end position="261"/>
    </location>
</feature>